<dbReference type="InterPro" id="IPR039426">
    <property type="entry name" value="TonB-dep_rcpt-like"/>
</dbReference>
<dbReference type="GO" id="GO:0006826">
    <property type="term" value="P:iron ion transport"/>
    <property type="evidence" value="ECO:0007669"/>
    <property type="project" value="UniProtKB-KW"/>
</dbReference>
<keyword evidence="15" id="KW-1185">Reference proteome</keyword>
<feature type="transmembrane region" description="Helical" evidence="12">
    <location>
        <begin position="53"/>
        <end position="75"/>
    </location>
</feature>
<evidence type="ECO:0000256" key="5">
    <source>
        <dbReference type="ARBA" id="ARBA00022692"/>
    </source>
</evidence>
<evidence type="ECO:0000259" key="13">
    <source>
        <dbReference type="SMART" id="SM00965"/>
    </source>
</evidence>
<evidence type="ECO:0000256" key="3">
    <source>
        <dbReference type="ARBA" id="ARBA00022452"/>
    </source>
</evidence>
<dbReference type="InterPro" id="IPR037066">
    <property type="entry name" value="Plug_dom_sf"/>
</dbReference>
<keyword evidence="9 10" id="KW-0998">Cell outer membrane</keyword>
<evidence type="ECO:0000256" key="4">
    <source>
        <dbReference type="ARBA" id="ARBA00022496"/>
    </source>
</evidence>
<sequence>MCNHPGKVSSVFSIVDQPNIKTNQHKFMNNIHNEGRGVPTLGWPLPNQTLLKYLVAMKVFLLIIVFSLNVSAAAYSQQINLNVKQASLRKVMQSVFKQTGYAVAYPSSFLKKAKPVTVILKQATIDEALREIFKDQPFDYQVEDKVITIEEKKEKRVAVSEQQRRELAGVVTDVDGRPMINVTVTVKGQGRLVTITNERGEFSFKNAPDNGVIVLSSIGYETTQSPYDISQRGPFKILMKTLTSPLDEVQVIAYGTTSKRISTGNIGSIKAADITKQPISNPLVSMTGRIPGISVIQSTGLPGSAVTVRIQGQNSIGKGNNPFYVVDGVPFISENLRTISTVLGNTQGGDPSQPGSGNPFTYLNPADIESIEVLKDADATAIYGSRAANGAVLITTKRGKSGKTAVEVTMQSGTGKVGRYIDVLNTAQYLQMRKEAYLNDGQPYPDNNSFKDFSNYDITVWDTTRSMNWQKEILGGTARYTDVQASLSGGNAYTTFRFNAGYHKETTVFGGNYADTKGSIGMNINHRSANGKFKFLTSVSLLNDANKLPRTDITNSALTLSPNAPTLRKSDGQLNWERILLPGSTDSVSTFFNPLAEMEGINEIRSMNLIGSTNISYSIFKGLTLRSNFGYTYLGSDEVQTLPLTVALPEDRPYSQRYAQYGNSKITSWIAEPQIEYQKPIGNGVLEVLVGTSFQERHSKLQQLTGSGYTSDEVLRNYAAATDLTPGFGVVDATYKYNGVFARVNYNWAQKYILNITARRDGSSRFGRENRFHNFGAIGGAWIFSSEDFIRENFNALSFGKFRASYGTTGNDQIDDYTYLNVYNPSSSANNYQGVSSLSVAGLYNPYLQWELTKKLSLGIDLGFFKDRIIFTANFYRNRSGNQLLNYALPSISGFTSLPLNFPALVQNQGYEFSINTRNIDKGNFSWSTNISFTTSRNQLVSFPDIESSSYTSLLVGKSIDIIRHYNYAGVNPQTGLYQFYAADKSVVATPTSPRDNNFIYTGMPKFFGGIENSFSYKQIRLDIFFEFKKQLARNYDVGFGFSNGNANFNAPTSVLERWRQPGDISTIQKFSTNEIFFNAITSDRSYSDASYLKLRNVSLSYMLPAALIKKAHLDMVRIFASGQNLYTFTKYKGFDPENLTISSVPPLRLVTFGVQLGL</sequence>
<evidence type="ECO:0000256" key="11">
    <source>
        <dbReference type="RuleBase" id="RU003357"/>
    </source>
</evidence>
<dbReference type="InterPro" id="IPR023996">
    <property type="entry name" value="TonB-dep_OMP_SusC/RagA"/>
</dbReference>
<organism evidence="14 15">
    <name type="scientific">Pedobacter paludis</name>
    <dbReference type="NCBI Taxonomy" id="2203212"/>
    <lineage>
        <taxon>Bacteria</taxon>
        <taxon>Pseudomonadati</taxon>
        <taxon>Bacteroidota</taxon>
        <taxon>Sphingobacteriia</taxon>
        <taxon>Sphingobacteriales</taxon>
        <taxon>Sphingobacteriaceae</taxon>
        <taxon>Pedobacter</taxon>
    </lineage>
</organism>
<comment type="caution">
    <text evidence="14">The sequence shown here is derived from an EMBL/GenBank/DDBJ whole genome shotgun (WGS) entry which is preliminary data.</text>
</comment>
<gene>
    <name evidence="14" type="ORF">DF947_10580</name>
</gene>
<keyword evidence="3 10" id="KW-1134">Transmembrane beta strand</keyword>
<dbReference type="Pfam" id="PF07715">
    <property type="entry name" value="Plug"/>
    <property type="match status" value="1"/>
</dbReference>
<dbReference type="InterPro" id="IPR008969">
    <property type="entry name" value="CarboxyPept-like_regulatory"/>
</dbReference>
<name>A0A317F3Z5_9SPHI</name>
<dbReference type="GO" id="GO:0009279">
    <property type="term" value="C:cell outer membrane"/>
    <property type="evidence" value="ECO:0007669"/>
    <property type="project" value="UniProtKB-SubCell"/>
</dbReference>
<keyword evidence="8 10" id="KW-0472">Membrane</keyword>
<dbReference type="SUPFAM" id="SSF49464">
    <property type="entry name" value="Carboxypeptidase regulatory domain-like"/>
    <property type="match status" value="1"/>
</dbReference>
<evidence type="ECO:0000313" key="15">
    <source>
        <dbReference type="Proteomes" id="UP000245391"/>
    </source>
</evidence>
<evidence type="ECO:0000256" key="10">
    <source>
        <dbReference type="PROSITE-ProRule" id="PRU01360"/>
    </source>
</evidence>
<accession>A0A317F3Z5</accession>
<evidence type="ECO:0000256" key="8">
    <source>
        <dbReference type="ARBA" id="ARBA00023136"/>
    </source>
</evidence>
<evidence type="ECO:0000256" key="6">
    <source>
        <dbReference type="ARBA" id="ARBA00023004"/>
    </source>
</evidence>
<keyword evidence="2 10" id="KW-0813">Transport</keyword>
<dbReference type="Gene3D" id="2.170.130.10">
    <property type="entry name" value="TonB-dependent receptor, plug domain"/>
    <property type="match status" value="1"/>
</dbReference>
<evidence type="ECO:0000256" key="7">
    <source>
        <dbReference type="ARBA" id="ARBA00023077"/>
    </source>
</evidence>
<keyword evidence="7 11" id="KW-0798">TonB box</keyword>
<dbReference type="Gene3D" id="2.40.170.20">
    <property type="entry name" value="TonB-dependent receptor, beta-barrel domain"/>
    <property type="match status" value="1"/>
</dbReference>
<dbReference type="NCBIfam" id="TIGR04056">
    <property type="entry name" value="OMP_RagA_SusC"/>
    <property type="match status" value="1"/>
</dbReference>
<reference evidence="15" key="1">
    <citation type="submission" date="2018-05" db="EMBL/GenBank/DDBJ databases">
        <title>Pedobacter paludis sp. nov., isolated from wetland soil.</title>
        <authorList>
            <person name="Zhang Y."/>
        </authorList>
    </citation>
    <scope>NUCLEOTIDE SEQUENCE [LARGE SCALE GENOMIC DNA]</scope>
    <source>
        <strain evidence="15">R-8</strain>
    </source>
</reference>
<keyword evidence="5 10" id="KW-0812">Transmembrane</keyword>
<evidence type="ECO:0000313" key="14">
    <source>
        <dbReference type="EMBL" id="PWS32206.1"/>
    </source>
</evidence>
<dbReference type="Pfam" id="PF00593">
    <property type="entry name" value="TonB_dep_Rec_b-barrel"/>
    <property type="match status" value="1"/>
</dbReference>
<dbReference type="InterPro" id="IPR023997">
    <property type="entry name" value="TonB-dep_OMP_SusC/RagA_CS"/>
</dbReference>
<evidence type="ECO:0000256" key="9">
    <source>
        <dbReference type="ARBA" id="ARBA00023237"/>
    </source>
</evidence>
<dbReference type="Gene3D" id="2.60.40.1120">
    <property type="entry name" value="Carboxypeptidase-like, regulatory domain"/>
    <property type="match status" value="1"/>
</dbReference>
<proteinExistence type="inferred from homology"/>
<dbReference type="SUPFAM" id="SSF56935">
    <property type="entry name" value="Porins"/>
    <property type="match status" value="1"/>
</dbReference>
<dbReference type="InterPro" id="IPR011662">
    <property type="entry name" value="Secretin/TonB_short_N"/>
</dbReference>
<evidence type="ECO:0000256" key="12">
    <source>
        <dbReference type="SAM" id="Phobius"/>
    </source>
</evidence>
<protein>
    <submittedName>
        <fullName evidence="14">SusC/RagA family TonB-linked outer membrane protein</fullName>
    </submittedName>
</protein>
<evidence type="ECO:0000256" key="1">
    <source>
        <dbReference type="ARBA" id="ARBA00004571"/>
    </source>
</evidence>
<dbReference type="InterPro" id="IPR000531">
    <property type="entry name" value="Beta-barrel_TonB"/>
</dbReference>
<comment type="subcellular location">
    <subcellularLocation>
        <location evidence="1 10">Cell outer membrane</location>
        <topology evidence="1 10">Multi-pass membrane protein</topology>
    </subcellularLocation>
</comment>
<keyword evidence="6" id="KW-0408">Iron</keyword>
<dbReference type="InterPro" id="IPR012910">
    <property type="entry name" value="Plug_dom"/>
</dbReference>
<dbReference type="AlphaFoldDB" id="A0A317F3Z5"/>
<dbReference type="PROSITE" id="PS52016">
    <property type="entry name" value="TONB_DEPENDENT_REC_3"/>
    <property type="match status" value="1"/>
</dbReference>
<dbReference type="SMART" id="SM00965">
    <property type="entry name" value="STN"/>
    <property type="match status" value="1"/>
</dbReference>
<comment type="similarity">
    <text evidence="10 11">Belongs to the TonB-dependent receptor family.</text>
</comment>
<dbReference type="Proteomes" id="UP000245391">
    <property type="component" value="Unassembled WGS sequence"/>
</dbReference>
<keyword evidence="12" id="KW-1133">Transmembrane helix</keyword>
<keyword evidence="4" id="KW-0406">Ion transport</keyword>
<dbReference type="Pfam" id="PF07660">
    <property type="entry name" value="STN"/>
    <property type="match status" value="1"/>
</dbReference>
<feature type="domain" description="Secretin/TonB short N-terminal" evidence="13">
    <location>
        <begin position="101"/>
        <end position="152"/>
    </location>
</feature>
<dbReference type="NCBIfam" id="TIGR04057">
    <property type="entry name" value="SusC_RagA_signa"/>
    <property type="match status" value="1"/>
</dbReference>
<dbReference type="EMBL" id="QGNY01000003">
    <property type="protein sequence ID" value="PWS32206.1"/>
    <property type="molecule type" value="Genomic_DNA"/>
</dbReference>
<dbReference type="InterPro" id="IPR036942">
    <property type="entry name" value="Beta-barrel_TonB_sf"/>
</dbReference>
<dbReference type="Pfam" id="PF13715">
    <property type="entry name" value="CarbopepD_reg_2"/>
    <property type="match status" value="1"/>
</dbReference>
<evidence type="ECO:0000256" key="2">
    <source>
        <dbReference type="ARBA" id="ARBA00022448"/>
    </source>
</evidence>
<keyword evidence="4" id="KW-0410">Iron transport</keyword>